<proteinExistence type="predicted"/>
<reference evidence="2 3" key="1">
    <citation type="journal article" date="2018" name="Nat. Genet.">
        <title>The Rosa genome provides new insights in the design of modern roses.</title>
        <authorList>
            <person name="Bendahmane M."/>
        </authorList>
    </citation>
    <scope>NUCLEOTIDE SEQUENCE [LARGE SCALE GENOMIC DNA]</scope>
    <source>
        <strain evidence="3">cv. Old Blush</strain>
    </source>
</reference>
<comment type="caution">
    <text evidence="2">The sequence shown here is derived from an EMBL/GenBank/DDBJ whole genome shotgun (WGS) entry which is preliminary data.</text>
</comment>
<organism evidence="2 3">
    <name type="scientific">Rosa chinensis</name>
    <name type="common">China rose</name>
    <dbReference type="NCBI Taxonomy" id="74649"/>
    <lineage>
        <taxon>Eukaryota</taxon>
        <taxon>Viridiplantae</taxon>
        <taxon>Streptophyta</taxon>
        <taxon>Embryophyta</taxon>
        <taxon>Tracheophyta</taxon>
        <taxon>Spermatophyta</taxon>
        <taxon>Magnoliopsida</taxon>
        <taxon>eudicotyledons</taxon>
        <taxon>Gunneridae</taxon>
        <taxon>Pentapetalae</taxon>
        <taxon>rosids</taxon>
        <taxon>fabids</taxon>
        <taxon>Rosales</taxon>
        <taxon>Rosaceae</taxon>
        <taxon>Rosoideae</taxon>
        <taxon>Rosoideae incertae sedis</taxon>
        <taxon>Rosa</taxon>
    </lineage>
</organism>
<keyword evidence="1" id="KW-1133">Transmembrane helix</keyword>
<keyword evidence="1" id="KW-0472">Membrane</keyword>
<evidence type="ECO:0000313" key="2">
    <source>
        <dbReference type="EMBL" id="PRQ49293.1"/>
    </source>
</evidence>
<dbReference type="Proteomes" id="UP000238479">
    <property type="component" value="Chromosome 2"/>
</dbReference>
<dbReference type="EMBL" id="PDCK01000040">
    <property type="protein sequence ID" value="PRQ49293.1"/>
    <property type="molecule type" value="Genomic_DNA"/>
</dbReference>
<dbReference type="Gramene" id="PRQ49293">
    <property type="protein sequence ID" value="PRQ49293"/>
    <property type="gene ID" value="RchiOBHm_Chr2g0120311"/>
</dbReference>
<dbReference type="AlphaFoldDB" id="A0A2P6RS91"/>
<evidence type="ECO:0000313" key="3">
    <source>
        <dbReference type="Proteomes" id="UP000238479"/>
    </source>
</evidence>
<keyword evidence="3" id="KW-1185">Reference proteome</keyword>
<accession>A0A2P6RS91</accession>
<gene>
    <name evidence="2" type="ORF">RchiOBHm_Chr2g0120311</name>
</gene>
<keyword evidence="1" id="KW-0812">Transmembrane</keyword>
<protein>
    <submittedName>
        <fullName evidence="2">Uncharacterized protein</fullName>
    </submittedName>
</protein>
<evidence type="ECO:0000256" key="1">
    <source>
        <dbReference type="SAM" id="Phobius"/>
    </source>
</evidence>
<name>A0A2P6RS91_ROSCH</name>
<feature type="transmembrane region" description="Helical" evidence="1">
    <location>
        <begin position="32"/>
        <end position="57"/>
    </location>
</feature>
<sequence>MFAANSANLAVQYARSLATTLSLSYCHKALSFARMISFSSSNISFTLFLTISSTLFFRRLGRSKNEAGLI</sequence>